<evidence type="ECO:0000313" key="1">
    <source>
        <dbReference type="EMBL" id="KAI1859405.1"/>
    </source>
</evidence>
<dbReference type="EMBL" id="JAFIMR010000034">
    <property type="protein sequence ID" value="KAI1859405.1"/>
    <property type="molecule type" value="Genomic_DNA"/>
</dbReference>
<dbReference type="PANTHER" id="PTHR42060">
    <property type="entry name" value="NHL REPEAT-CONTAINING PROTEIN-RELATED"/>
    <property type="match status" value="1"/>
</dbReference>
<dbReference type="SUPFAM" id="SSF63829">
    <property type="entry name" value="Calcium-dependent phosphotriesterase"/>
    <property type="match status" value="1"/>
</dbReference>
<gene>
    <name evidence="1" type="ORF">JX265_010408</name>
</gene>
<sequence>MSGDNSALDVVLVTQLPPDGWFEGFAIRPSNHILVPDLNSPVVYDLDPEDPDSEPQIVYTFPDVVATLNLCPVPGRADTYTVLTADFCDLAASRWEGFAVWQLDLSAPASPKAAKTGDLKDIVLPLGLCPVAERFALVADSTKACISVLDVTKGTSTTLLTDKASMEPQGENGIFGINRLSIAGGYIWYSNFSGGTIHRAPYKMEPADGQTPLRIVGPVELVTDNLIHCDGFHVSSDGKTAYTANCLDGCLVETDLTKVGGGGASSKQVLDRLISPTCLEIGTDANGKRKVFVICCGEIEVGWMTGGPSWKDIANATVATVEVTVSTE</sequence>
<dbReference type="OrthoDB" id="5233393at2759"/>
<comment type="caution">
    <text evidence="1">The sequence shown here is derived from an EMBL/GenBank/DDBJ whole genome shotgun (WGS) entry which is preliminary data.</text>
</comment>
<evidence type="ECO:0000313" key="2">
    <source>
        <dbReference type="Proteomes" id="UP000829685"/>
    </source>
</evidence>
<dbReference type="AlphaFoldDB" id="A0A9P9WE98"/>
<dbReference type="PANTHER" id="PTHR42060:SF1">
    <property type="entry name" value="NHL REPEAT-CONTAINING PROTEIN"/>
    <property type="match status" value="1"/>
</dbReference>
<dbReference type="InterPro" id="IPR011042">
    <property type="entry name" value="6-blade_b-propeller_TolB-like"/>
</dbReference>
<name>A0A9P9WE98_9PEZI</name>
<proteinExistence type="predicted"/>
<protein>
    <recommendedName>
        <fullName evidence="3">SMP-30/Gluconolactonase/LRE-like region domain-containing protein</fullName>
    </recommendedName>
</protein>
<keyword evidence="2" id="KW-1185">Reference proteome</keyword>
<accession>A0A9P9WE98</accession>
<dbReference type="Gene3D" id="2.120.10.30">
    <property type="entry name" value="TolB, C-terminal domain"/>
    <property type="match status" value="1"/>
</dbReference>
<organism evidence="1 2">
    <name type="scientific">Neoarthrinium moseri</name>
    <dbReference type="NCBI Taxonomy" id="1658444"/>
    <lineage>
        <taxon>Eukaryota</taxon>
        <taxon>Fungi</taxon>
        <taxon>Dikarya</taxon>
        <taxon>Ascomycota</taxon>
        <taxon>Pezizomycotina</taxon>
        <taxon>Sordariomycetes</taxon>
        <taxon>Xylariomycetidae</taxon>
        <taxon>Amphisphaeriales</taxon>
        <taxon>Apiosporaceae</taxon>
        <taxon>Neoarthrinium</taxon>
    </lineage>
</organism>
<evidence type="ECO:0008006" key="3">
    <source>
        <dbReference type="Google" id="ProtNLM"/>
    </source>
</evidence>
<dbReference type="Proteomes" id="UP000829685">
    <property type="component" value="Unassembled WGS sequence"/>
</dbReference>
<reference evidence="1" key="1">
    <citation type="submission" date="2021-03" db="EMBL/GenBank/DDBJ databases">
        <title>Revisited historic fungal species revealed as producer of novel bioactive compounds through whole genome sequencing and comparative genomics.</title>
        <authorList>
            <person name="Vignolle G.A."/>
            <person name="Hochenegger N."/>
            <person name="Mach R.L."/>
            <person name="Mach-Aigner A.R."/>
            <person name="Javad Rahimi M."/>
            <person name="Salim K.A."/>
            <person name="Chan C.M."/>
            <person name="Lim L.B.L."/>
            <person name="Cai F."/>
            <person name="Druzhinina I.S."/>
            <person name="U'Ren J.M."/>
            <person name="Derntl C."/>
        </authorList>
    </citation>
    <scope>NUCLEOTIDE SEQUENCE</scope>
    <source>
        <strain evidence="1">TUCIM 5799</strain>
    </source>
</reference>
<dbReference type="InterPro" id="IPR052998">
    <property type="entry name" value="Hetero-Diels-Alderase-like"/>
</dbReference>